<dbReference type="GO" id="GO:0016020">
    <property type="term" value="C:membrane"/>
    <property type="evidence" value="ECO:0007669"/>
    <property type="project" value="UniProtKB-SubCell"/>
</dbReference>
<sequence>MFNIGAGEMVFILVAALLILGPQRLPELARGIGKFLREFRRQTDEVRNVVEREFYAMDQEIGEPPTAPVRPGTRFAPQPPESLGGGTDAPVPPVTDGAAPQQGDTAAPPSAQSSTQVLELDANGPREVSASEVPPSEGTAQAAAPEQPSAEAPEAAPEPASSSATSPTLSPIPGTVARNAPKRS</sequence>
<evidence type="ECO:0000256" key="6">
    <source>
        <dbReference type="ARBA" id="ARBA00023010"/>
    </source>
</evidence>
<keyword evidence="3" id="KW-0812">Transmembrane</keyword>
<dbReference type="EMBL" id="CP012109">
    <property type="protein sequence ID" value="AKQ64079.1"/>
    <property type="molecule type" value="Genomic_DNA"/>
</dbReference>
<dbReference type="InterPro" id="IPR003369">
    <property type="entry name" value="TatA/B/E"/>
</dbReference>
<evidence type="ECO:0000256" key="7">
    <source>
        <dbReference type="ARBA" id="ARBA00023136"/>
    </source>
</evidence>
<keyword evidence="10" id="KW-1185">Reference proteome</keyword>
<dbReference type="PATRIC" id="fig|1297742.4.peg.1006"/>
<evidence type="ECO:0000256" key="4">
    <source>
        <dbReference type="ARBA" id="ARBA00022927"/>
    </source>
</evidence>
<reference evidence="9 10" key="1">
    <citation type="journal article" date="2016" name="PLoS ONE">
        <title>Complete Genome Sequence and Comparative Genomics of a Novel Myxobacterium Myxococcus hansupus.</title>
        <authorList>
            <person name="Sharma G."/>
            <person name="Narwani T."/>
            <person name="Subramanian S."/>
        </authorList>
    </citation>
    <scope>NUCLEOTIDE SEQUENCE [LARGE SCALE GENOMIC DNA]</scope>
    <source>
        <strain evidence="10">mixupus</strain>
    </source>
</reference>
<comment type="subcellular location">
    <subcellularLocation>
        <location evidence="1">Membrane</location>
        <topology evidence="1">Single-pass membrane protein</topology>
    </subcellularLocation>
</comment>
<keyword evidence="5" id="KW-1133">Transmembrane helix</keyword>
<dbReference type="GO" id="GO:0015031">
    <property type="term" value="P:protein transport"/>
    <property type="evidence" value="ECO:0007669"/>
    <property type="project" value="UniProtKB-KW"/>
</dbReference>
<dbReference type="Pfam" id="PF02416">
    <property type="entry name" value="TatA_B_E"/>
    <property type="match status" value="1"/>
</dbReference>
<dbReference type="KEGG" id="mym:A176_000991"/>
<dbReference type="PRINTS" id="PR01506">
    <property type="entry name" value="TATBPROTEIN"/>
</dbReference>
<feature type="compositionally biased region" description="Low complexity" evidence="8">
    <location>
        <begin position="139"/>
        <end position="168"/>
    </location>
</feature>
<evidence type="ECO:0000313" key="9">
    <source>
        <dbReference type="EMBL" id="AKQ64079.1"/>
    </source>
</evidence>
<accession>A0A0H4WMV0</accession>
<organism evidence="9 10">
    <name type="scientific">Pseudomyxococcus hansupus</name>
    <dbReference type="NCBI Taxonomy" id="1297742"/>
    <lineage>
        <taxon>Bacteria</taxon>
        <taxon>Pseudomonadati</taxon>
        <taxon>Myxococcota</taxon>
        <taxon>Myxococcia</taxon>
        <taxon>Myxococcales</taxon>
        <taxon>Cystobacterineae</taxon>
        <taxon>Myxococcaceae</taxon>
        <taxon>Pseudomyxococcus</taxon>
    </lineage>
</organism>
<dbReference type="eggNOG" id="COG1826">
    <property type="taxonomic scope" value="Bacteria"/>
</dbReference>
<dbReference type="Proteomes" id="UP000009026">
    <property type="component" value="Chromosome"/>
</dbReference>
<keyword evidence="2" id="KW-0813">Transport</keyword>
<dbReference type="PANTHER" id="PTHR33162">
    <property type="entry name" value="SEC-INDEPENDENT PROTEIN TRANSLOCASE PROTEIN TATA, CHLOROPLASTIC"/>
    <property type="match status" value="1"/>
</dbReference>
<gene>
    <name evidence="9" type="ORF">A176_000991</name>
</gene>
<evidence type="ECO:0000256" key="2">
    <source>
        <dbReference type="ARBA" id="ARBA00022448"/>
    </source>
</evidence>
<evidence type="ECO:0000256" key="1">
    <source>
        <dbReference type="ARBA" id="ARBA00004167"/>
    </source>
</evidence>
<dbReference type="Gene3D" id="1.20.5.3310">
    <property type="match status" value="1"/>
</dbReference>
<evidence type="ECO:0000256" key="3">
    <source>
        <dbReference type="ARBA" id="ARBA00022692"/>
    </source>
</evidence>
<dbReference type="RefSeq" id="WP_002640447.1">
    <property type="nucleotide sequence ID" value="NZ_CP012109.1"/>
</dbReference>
<dbReference type="PANTHER" id="PTHR33162:SF1">
    <property type="entry name" value="SEC-INDEPENDENT PROTEIN TRANSLOCASE PROTEIN TATA, CHLOROPLASTIC"/>
    <property type="match status" value="1"/>
</dbReference>
<evidence type="ECO:0000256" key="5">
    <source>
        <dbReference type="ARBA" id="ARBA00022989"/>
    </source>
</evidence>
<evidence type="ECO:0000313" key="10">
    <source>
        <dbReference type="Proteomes" id="UP000009026"/>
    </source>
</evidence>
<keyword evidence="7" id="KW-0472">Membrane</keyword>
<keyword evidence="6" id="KW-0811">Translocation</keyword>
<proteinExistence type="predicted"/>
<dbReference type="STRING" id="1297742.A176_000991"/>
<dbReference type="AlphaFoldDB" id="A0A0H4WMV0"/>
<keyword evidence="4" id="KW-0653">Protein transport</keyword>
<evidence type="ECO:0000256" key="8">
    <source>
        <dbReference type="SAM" id="MobiDB-lite"/>
    </source>
</evidence>
<protein>
    <submittedName>
        <fullName evidence="9">Twin-arginine translocation protein TatB</fullName>
    </submittedName>
</protein>
<dbReference type="OrthoDB" id="9810561at2"/>
<name>A0A0H4WMV0_9BACT</name>
<feature type="region of interest" description="Disordered" evidence="8">
    <location>
        <begin position="57"/>
        <end position="184"/>
    </location>
</feature>